<dbReference type="EMBL" id="QRTC01000030">
    <property type="protein sequence ID" value="RGQ40196.1"/>
    <property type="molecule type" value="Genomic_DNA"/>
</dbReference>
<evidence type="ECO:0000313" key="1">
    <source>
        <dbReference type="EMBL" id="RGQ40196.1"/>
    </source>
</evidence>
<dbReference type="Gene3D" id="1.10.10.60">
    <property type="entry name" value="Homeodomain-like"/>
    <property type="match status" value="1"/>
</dbReference>
<proteinExistence type="predicted"/>
<name>A0A412AWV1_9FIRM</name>
<protein>
    <submittedName>
        <fullName evidence="1">Helix-turn-helix domain-containing protein</fullName>
    </submittedName>
</protein>
<dbReference type="AlphaFoldDB" id="A0A412AWV1"/>
<comment type="caution">
    <text evidence="1">The sequence shown here is derived from an EMBL/GenBank/DDBJ whole genome shotgun (WGS) entry which is preliminary data.</text>
</comment>
<accession>A0A412AWV1</accession>
<organism evidence="1 2">
    <name type="scientific">[Clostridium] leptum</name>
    <dbReference type="NCBI Taxonomy" id="1535"/>
    <lineage>
        <taxon>Bacteria</taxon>
        <taxon>Bacillati</taxon>
        <taxon>Bacillota</taxon>
        <taxon>Clostridia</taxon>
        <taxon>Eubacteriales</taxon>
        <taxon>Oscillospiraceae</taxon>
        <taxon>Oscillospiraceae incertae sedis</taxon>
    </lineage>
</organism>
<dbReference type="Proteomes" id="UP000284751">
    <property type="component" value="Unassembled WGS sequence"/>
</dbReference>
<evidence type="ECO:0000313" key="2">
    <source>
        <dbReference type="Proteomes" id="UP000284751"/>
    </source>
</evidence>
<gene>
    <name evidence="1" type="ORF">DWY99_08355</name>
</gene>
<reference evidence="1 2" key="1">
    <citation type="submission" date="2018-08" db="EMBL/GenBank/DDBJ databases">
        <title>A genome reference for cultivated species of the human gut microbiota.</title>
        <authorList>
            <person name="Zou Y."/>
            <person name="Xue W."/>
            <person name="Luo G."/>
        </authorList>
    </citation>
    <scope>NUCLEOTIDE SEQUENCE [LARGE SCALE GENOMIC DNA]</scope>
    <source>
        <strain evidence="1 2">AF28-26</strain>
    </source>
</reference>
<sequence length="124" mass="14011">MGKEMMIRRQEKVIAALLSTNTREEAAEKLGINSRTIRRYFTDPEFLERYNEATKGIISNSTEQIQKSLSPAITTLKAIVEDEDANIHARVSAARSLLEYGIRLTEINDIGARLDKLEEAISEE</sequence>